<dbReference type="Pfam" id="PF00497">
    <property type="entry name" value="SBP_bac_3"/>
    <property type="match status" value="1"/>
</dbReference>
<dbReference type="PANTHER" id="PTHR38834">
    <property type="entry name" value="PERIPLASMIC SUBSTRATE BINDING PROTEIN FAMILY 3"/>
    <property type="match status" value="1"/>
</dbReference>
<comment type="caution">
    <text evidence="3">The sequence shown here is derived from an EMBL/GenBank/DDBJ whole genome shotgun (WGS) entry which is preliminary data.</text>
</comment>
<evidence type="ECO:0000313" key="4">
    <source>
        <dbReference type="Proteomes" id="UP001268036"/>
    </source>
</evidence>
<dbReference type="Proteomes" id="UP001268036">
    <property type="component" value="Unassembled WGS sequence"/>
</dbReference>
<proteinExistence type="predicted"/>
<feature type="signal peptide" evidence="1">
    <location>
        <begin position="1"/>
        <end position="22"/>
    </location>
</feature>
<feature type="chain" id="PRO_5042520208" evidence="1">
    <location>
        <begin position="23"/>
        <end position="253"/>
    </location>
</feature>
<reference evidence="3" key="1">
    <citation type="submission" date="2023-08" db="EMBL/GenBank/DDBJ databases">
        <title>Functional and genomic diversity of the sorghum phyllosphere microbiome.</title>
        <authorList>
            <person name="Shade A."/>
        </authorList>
    </citation>
    <scope>NUCLEOTIDE SEQUENCE</scope>
    <source>
        <strain evidence="3">SORGH_AS_0201</strain>
    </source>
</reference>
<gene>
    <name evidence="3" type="ORF">QE440_001744</name>
</gene>
<dbReference type="EMBL" id="JAVJAF010000001">
    <property type="protein sequence ID" value="MDR6234003.1"/>
    <property type="molecule type" value="Genomic_DNA"/>
</dbReference>
<evidence type="ECO:0000313" key="3">
    <source>
        <dbReference type="EMBL" id="MDR6234003.1"/>
    </source>
</evidence>
<dbReference type="Gene3D" id="3.40.190.10">
    <property type="entry name" value="Periplasmic binding protein-like II"/>
    <property type="match status" value="2"/>
</dbReference>
<name>A0AAJ2BGS9_9PSED</name>
<dbReference type="AlphaFoldDB" id="A0AAJ2BGS9"/>
<keyword evidence="1" id="KW-0732">Signal</keyword>
<dbReference type="RefSeq" id="WP_309757385.1">
    <property type="nucleotide sequence ID" value="NZ_JAVJAF010000001.1"/>
</dbReference>
<evidence type="ECO:0000256" key="1">
    <source>
        <dbReference type="SAM" id="SignalP"/>
    </source>
</evidence>
<evidence type="ECO:0000259" key="2">
    <source>
        <dbReference type="Pfam" id="PF00497"/>
    </source>
</evidence>
<dbReference type="PANTHER" id="PTHR38834:SF3">
    <property type="entry name" value="SOLUTE-BINDING PROTEIN FAMILY 3_N-TERMINAL DOMAIN-CONTAINING PROTEIN"/>
    <property type="match status" value="1"/>
</dbReference>
<protein>
    <submittedName>
        <fullName evidence="3">Polar amino acid transport system substrate-binding protein</fullName>
    </submittedName>
</protein>
<dbReference type="InterPro" id="IPR001638">
    <property type="entry name" value="Solute-binding_3/MltF_N"/>
</dbReference>
<organism evidence="3 4">
    <name type="scientific">Pseudomonas oryzihabitans</name>
    <dbReference type="NCBI Taxonomy" id="47885"/>
    <lineage>
        <taxon>Bacteria</taxon>
        <taxon>Pseudomonadati</taxon>
        <taxon>Pseudomonadota</taxon>
        <taxon>Gammaproteobacteria</taxon>
        <taxon>Pseudomonadales</taxon>
        <taxon>Pseudomonadaceae</taxon>
        <taxon>Pseudomonas</taxon>
    </lineage>
</organism>
<accession>A0AAJ2BGS9</accession>
<feature type="domain" description="Solute-binding protein family 3/N-terminal" evidence="2">
    <location>
        <begin position="35"/>
        <end position="253"/>
    </location>
</feature>
<sequence>MRKGFWGCLAGLLLLSATAARADLPEGYQLTLLTENFPPYNFSVDGKNFARDADLKGIAVDMVREMCQRAGIPYNLTLRFPWERIYGMALDQPDHGVFVTARLPEREALFKWVGPIGPDDWVLLGRPDSHLQLRNLDEVRKQQLKIGAYQGDAIAESLLKQGFTPELALRDQENVQRLLKGQIDVWATGDPAGRYLARQENVSGLKTLLRFNTGELFLALNKQTPDEVVQKLQKALDELRQTGEVQRIFNRYL</sequence>
<dbReference type="SUPFAM" id="SSF53850">
    <property type="entry name" value="Periplasmic binding protein-like II"/>
    <property type="match status" value="1"/>
</dbReference>